<dbReference type="Pfam" id="PF12680">
    <property type="entry name" value="SnoaL_2"/>
    <property type="match status" value="1"/>
</dbReference>
<dbReference type="SUPFAM" id="SSF54427">
    <property type="entry name" value="NTF2-like"/>
    <property type="match status" value="1"/>
</dbReference>
<dbReference type="AlphaFoldDB" id="A0AAW1SUR7"/>
<dbReference type="Proteomes" id="UP001485043">
    <property type="component" value="Unassembled WGS sequence"/>
</dbReference>
<dbReference type="Gene3D" id="3.10.450.50">
    <property type="match status" value="1"/>
</dbReference>
<evidence type="ECO:0000256" key="1">
    <source>
        <dbReference type="SAM" id="Phobius"/>
    </source>
</evidence>
<proteinExistence type="predicted"/>
<feature type="transmembrane region" description="Helical" evidence="1">
    <location>
        <begin position="403"/>
        <end position="426"/>
    </location>
</feature>
<keyword evidence="1" id="KW-1133">Transmembrane helix</keyword>
<gene>
    <name evidence="3" type="ORF">WJX84_010691</name>
</gene>
<comment type="caution">
    <text evidence="3">The sequence shown here is derived from an EMBL/GenBank/DDBJ whole genome shotgun (WGS) entry which is preliminary data.</text>
</comment>
<name>A0AAW1SUR7_9CHLO</name>
<sequence length="476" mass="53324">MAAQNARRAGLCMPSPAKHLKRSTTAIETAEIGLVAISCRAVLFIRRALGGLHVCSKLNQRPCSLVHTSHISRCISMRWARLPTNMQPQKMGAVCKVVQAQQASVPEQRQQSPARQAVERFYACYNAGDVEGMMGTMAKDCAYHDLALFNEPHVGHDEIRGFFQKVFDTVPGDLDFVLDAVSADERNCSVKWHTAIAGHEFPFSRGVSFYEVNEEGLIVAGRDLVESAIKPGGAALQALALLAPVVRKLGPKANPGQLKKVPQQAILMGVLFAGWFWLIYLSTVLPGNPAWNAEPWVVKETLDESLNFWFLNSFSQWLKLPYIPFDKWNPVHEAFFNFENAWSFLFLPTMMNDPRGRFRTPLWFGAMFLTNVFMLPYMALRLLPVSKEQEQSRPQLPLGPFKWPAYTPLYGVIGGFVGVVCVWWGLAYRPEYGGLADRAAYFVEALKTDRAFILITTDCLLYVCWHSAIPISSSLN</sequence>
<evidence type="ECO:0000259" key="2">
    <source>
        <dbReference type="Pfam" id="PF12680"/>
    </source>
</evidence>
<protein>
    <recommendedName>
        <fullName evidence="2">SnoaL-like domain-containing protein</fullName>
    </recommendedName>
</protein>
<dbReference type="InterPro" id="IPR032710">
    <property type="entry name" value="NTF2-like_dom_sf"/>
</dbReference>
<feature type="transmembrane region" description="Helical" evidence="1">
    <location>
        <begin position="362"/>
        <end position="383"/>
    </location>
</feature>
<evidence type="ECO:0000313" key="3">
    <source>
        <dbReference type="EMBL" id="KAK9856775.1"/>
    </source>
</evidence>
<dbReference type="EMBL" id="JALJOV010001005">
    <property type="protein sequence ID" value="KAK9856775.1"/>
    <property type="molecule type" value="Genomic_DNA"/>
</dbReference>
<dbReference type="PANTHER" id="PTHR36367:SF2">
    <property type="entry name" value="TRANSMEMBRANE PROTEIN"/>
    <property type="match status" value="1"/>
</dbReference>
<dbReference type="InterPro" id="IPR037401">
    <property type="entry name" value="SnoaL-like"/>
</dbReference>
<accession>A0AAW1SUR7</accession>
<feature type="transmembrane region" description="Helical" evidence="1">
    <location>
        <begin position="265"/>
        <end position="285"/>
    </location>
</feature>
<evidence type="ECO:0000313" key="4">
    <source>
        <dbReference type="Proteomes" id="UP001485043"/>
    </source>
</evidence>
<dbReference type="PANTHER" id="PTHR36367">
    <property type="entry name" value="TRANSMEMBRANE PROTEIN"/>
    <property type="match status" value="1"/>
</dbReference>
<keyword evidence="1" id="KW-0472">Membrane</keyword>
<organism evidence="3 4">
    <name type="scientific">Apatococcus fuscideae</name>
    <dbReference type="NCBI Taxonomy" id="2026836"/>
    <lineage>
        <taxon>Eukaryota</taxon>
        <taxon>Viridiplantae</taxon>
        <taxon>Chlorophyta</taxon>
        <taxon>core chlorophytes</taxon>
        <taxon>Trebouxiophyceae</taxon>
        <taxon>Chlorellales</taxon>
        <taxon>Chlorellaceae</taxon>
        <taxon>Apatococcus</taxon>
    </lineage>
</organism>
<keyword evidence="4" id="KW-1185">Reference proteome</keyword>
<keyword evidence="1" id="KW-0812">Transmembrane</keyword>
<reference evidence="3 4" key="1">
    <citation type="journal article" date="2024" name="Nat. Commun.">
        <title>Phylogenomics reveals the evolutionary origins of lichenization in chlorophyte algae.</title>
        <authorList>
            <person name="Puginier C."/>
            <person name="Libourel C."/>
            <person name="Otte J."/>
            <person name="Skaloud P."/>
            <person name="Haon M."/>
            <person name="Grisel S."/>
            <person name="Petersen M."/>
            <person name="Berrin J.G."/>
            <person name="Delaux P.M."/>
            <person name="Dal Grande F."/>
            <person name="Keller J."/>
        </authorList>
    </citation>
    <scope>NUCLEOTIDE SEQUENCE [LARGE SCALE GENOMIC DNA]</scope>
    <source>
        <strain evidence="3 4">SAG 2523</strain>
    </source>
</reference>
<feature type="domain" description="SnoaL-like" evidence="2">
    <location>
        <begin position="118"/>
        <end position="219"/>
    </location>
</feature>